<name>A0AAV0J8U3_9ROSI</name>
<evidence type="ECO:0000313" key="13">
    <source>
        <dbReference type="Proteomes" id="UP001154282"/>
    </source>
</evidence>
<evidence type="ECO:0000313" key="12">
    <source>
        <dbReference type="EMBL" id="CAI0405805.1"/>
    </source>
</evidence>
<dbReference type="SUPFAM" id="SSF52833">
    <property type="entry name" value="Thioredoxin-like"/>
    <property type="match status" value="1"/>
</dbReference>
<dbReference type="PANTHER" id="PTHR43601:SF32">
    <property type="entry name" value="THIOREDOXIN-LIKE 2-2, CHLOROPLASTIC"/>
    <property type="match status" value="1"/>
</dbReference>
<keyword evidence="6 10" id="KW-1133">Transmembrane helix</keyword>
<evidence type="ECO:0000256" key="5">
    <source>
        <dbReference type="ARBA" id="ARBA00022692"/>
    </source>
</evidence>
<dbReference type="InterPro" id="IPR013766">
    <property type="entry name" value="Thioredoxin_domain"/>
</dbReference>
<protein>
    <recommendedName>
        <fullName evidence="11">Thioredoxin domain-containing protein</fullName>
    </recommendedName>
</protein>
<comment type="similarity">
    <text evidence="4">Belongs to the thioredoxin family.</text>
</comment>
<dbReference type="GO" id="GO:0005783">
    <property type="term" value="C:endoplasmic reticulum"/>
    <property type="evidence" value="ECO:0007669"/>
    <property type="project" value="UniProtKB-ARBA"/>
</dbReference>
<dbReference type="InterPro" id="IPR017937">
    <property type="entry name" value="Thioredoxin_CS"/>
</dbReference>
<evidence type="ECO:0000256" key="2">
    <source>
        <dbReference type="ARBA" id="ARBA00004127"/>
    </source>
</evidence>
<keyword evidence="13" id="KW-1185">Reference proteome</keyword>
<dbReference type="GO" id="GO:0045454">
    <property type="term" value="P:cell redox homeostasis"/>
    <property type="evidence" value="ECO:0007669"/>
    <property type="project" value="TreeGrafter"/>
</dbReference>
<evidence type="ECO:0000259" key="11">
    <source>
        <dbReference type="PROSITE" id="PS51352"/>
    </source>
</evidence>
<feature type="transmembrane region" description="Helical" evidence="10">
    <location>
        <begin position="394"/>
        <end position="426"/>
    </location>
</feature>
<keyword evidence="8" id="KW-0676">Redox-active center</keyword>
<dbReference type="GO" id="GO:0016192">
    <property type="term" value="P:vesicle-mediated transport"/>
    <property type="evidence" value="ECO:0007669"/>
    <property type="project" value="UniProtKB-ARBA"/>
</dbReference>
<dbReference type="EMBL" id="CAMGYJ010000004">
    <property type="protein sequence ID" value="CAI0405805.1"/>
    <property type="molecule type" value="Genomic_DNA"/>
</dbReference>
<evidence type="ECO:0000256" key="4">
    <source>
        <dbReference type="ARBA" id="ARBA00008987"/>
    </source>
</evidence>
<evidence type="ECO:0000256" key="8">
    <source>
        <dbReference type="ARBA" id="ARBA00023284"/>
    </source>
</evidence>
<dbReference type="Pfam" id="PF00085">
    <property type="entry name" value="Thioredoxin"/>
    <property type="match status" value="1"/>
</dbReference>
<evidence type="ECO:0000256" key="3">
    <source>
        <dbReference type="ARBA" id="ARBA00006483"/>
    </source>
</evidence>
<feature type="domain" description="Thioredoxin" evidence="11">
    <location>
        <begin position="55"/>
        <end position="211"/>
    </location>
</feature>
<dbReference type="PROSITE" id="PS51352">
    <property type="entry name" value="THIOREDOXIN_2"/>
    <property type="match status" value="1"/>
</dbReference>
<evidence type="ECO:0000256" key="10">
    <source>
        <dbReference type="SAM" id="Phobius"/>
    </source>
</evidence>
<comment type="caution">
    <text evidence="12">The sequence shown here is derived from an EMBL/GenBank/DDBJ whole genome shotgun (WGS) entry which is preliminary data.</text>
</comment>
<keyword evidence="5 10" id="KW-0812">Transmembrane</keyword>
<evidence type="ECO:0000256" key="6">
    <source>
        <dbReference type="ARBA" id="ARBA00022989"/>
    </source>
</evidence>
<dbReference type="InterPro" id="IPR036249">
    <property type="entry name" value="Thioredoxin-like_sf"/>
</dbReference>
<evidence type="ECO:0000256" key="9">
    <source>
        <dbReference type="SAM" id="MobiDB-lite"/>
    </source>
</evidence>
<dbReference type="PROSITE" id="PS00194">
    <property type="entry name" value="THIOREDOXIN_1"/>
    <property type="match status" value="1"/>
</dbReference>
<comment type="subcellular location">
    <subcellularLocation>
        <location evidence="2">Endomembrane system</location>
        <topology evidence="2">Multi-pass membrane protein</topology>
    </subcellularLocation>
</comment>
<feature type="region of interest" description="Disordered" evidence="9">
    <location>
        <begin position="317"/>
        <end position="336"/>
    </location>
</feature>
<feature type="transmembrane region" description="Helical" evidence="10">
    <location>
        <begin position="447"/>
        <end position="463"/>
    </location>
</feature>
<evidence type="ECO:0000256" key="7">
    <source>
        <dbReference type="ARBA" id="ARBA00023136"/>
    </source>
</evidence>
<dbReference type="CDD" id="cd02947">
    <property type="entry name" value="TRX_family"/>
    <property type="match status" value="1"/>
</dbReference>
<comment type="similarity">
    <text evidence="3">Belongs to the PRA1 family.</text>
</comment>
<dbReference type="GO" id="GO:0009507">
    <property type="term" value="C:chloroplast"/>
    <property type="evidence" value="ECO:0007669"/>
    <property type="project" value="UniProtKB-ARBA"/>
</dbReference>
<sequence length="529" mass="58076">MADAILLPSFRVSSSLLTTASASTLNSSSQPAISPLSSCSDRRASPFLFVSSDGVSPFVPAPKKQFHSLKVHATIAETDQPKWWEKNAGPNMVDIHSTPEFLSALSEAGERLVIVEFYGTWCASCRALFPKLCKTAQEHPEILFLKVNFDENKPMCKSLNVKVLPFFHFYRGSEGQLEAFSCSLAKIIVGNLRIGSHDQPKNSNPIDQLQLNFSIIEVTDVTCCTPTYARSFPPKHGDFAVSKDKRRNREAQHRTLQHWSTKGRRRAHSRFRFCSKGQPSFMNQHSFFPTRIFILQDLRAGIDLKLASIRSGEMTRYGTIPSSSQSQQPPSSPFPSSTIPPIWAQNIRPTVENLIATARPWKLMIQPQSLTLPATLNQSIDRINANVAFFRSNYAILAASALFLSLLWHPVSFILCLAVAAAWLFLYVLRSGEEPLVVNGQVVGQKTVVSWLLAGTILVLLFTEVAEDMVVGLFSGIALIVAHGALRETDDLVAAIGGGAVQDPEAFGSSSAVAIPGSYQAVGNKNINM</sequence>
<dbReference type="Gene3D" id="3.40.30.10">
    <property type="entry name" value="Glutaredoxin"/>
    <property type="match status" value="1"/>
</dbReference>
<dbReference type="Proteomes" id="UP001154282">
    <property type="component" value="Unassembled WGS sequence"/>
</dbReference>
<comment type="function">
    <text evidence="1">May be involved in both secretory and endocytic intracellular trafficking in the endosomal/prevacuolar compartments.</text>
</comment>
<evidence type="ECO:0000256" key="1">
    <source>
        <dbReference type="ARBA" id="ARBA00002501"/>
    </source>
</evidence>
<dbReference type="Pfam" id="PF03208">
    <property type="entry name" value="PRA1"/>
    <property type="match status" value="1"/>
</dbReference>
<proteinExistence type="inferred from homology"/>
<dbReference type="InterPro" id="IPR004895">
    <property type="entry name" value="Prenylated_rab_accept_PRA1"/>
</dbReference>
<reference evidence="12" key="1">
    <citation type="submission" date="2022-08" db="EMBL/GenBank/DDBJ databases">
        <authorList>
            <person name="Gutierrez-Valencia J."/>
        </authorList>
    </citation>
    <scope>NUCLEOTIDE SEQUENCE</scope>
</reference>
<organism evidence="12 13">
    <name type="scientific">Linum tenue</name>
    <dbReference type="NCBI Taxonomy" id="586396"/>
    <lineage>
        <taxon>Eukaryota</taxon>
        <taxon>Viridiplantae</taxon>
        <taxon>Streptophyta</taxon>
        <taxon>Embryophyta</taxon>
        <taxon>Tracheophyta</taxon>
        <taxon>Spermatophyta</taxon>
        <taxon>Magnoliopsida</taxon>
        <taxon>eudicotyledons</taxon>
        <taxon>Gunneridae</taxon>
        <taxon>Pentapetalae</taxon>
        <taxon>rosids</taxon>
        <taxon>fabids</taxon>
        <taxon>Malpighiales</taxon>
        <taxon>Linaceae</taxon>
        <taxon>Linum</taxon>
    </lineage>
</organism>
<dbReference type="PANTHER" id="PTHR43601">
    <property type="entry name" value="THIOREDOXIN, MITOCHONDRIAL"/>
    <property type="match status" value="1"/>
</dbReference>
<feature type="compositionally biased region" description="Low complexity" evidence="9">
    <location>
        <begin position="320"/>
        <end position="336"/>
    </location>
</feature>
<keyword evidence="7 10" id="KW-0472">Membrane</keyword>
<accession>A0AAV0J8U3</accession>
<gene>
    <name evidence="12" type="ORF">LITE_LOCUS12988</name>
</gene>
<feature type="transmembrane region" description="Helical" evidence="10">
    <location>
        <begin position="469"/>
        <end position="486"/>
    </location>
</feature>
<dbReference type="AlphaFoldDB" id="A0AAV0J8U3"/>